<organism evidence="1 2">
    <name type="scientific">Burkholderia stagnalis</name>
    <dbReference type="NCBI Taxonomy" id="1503054"/>
    <lineage>
        <taxon>Bacteria</taxon>
        <taxon>Pseudomonadati</taxon>
        <taxon>Pseudomonadota</taxon>
        <taxon>Betaproteobacteria</taxon>
        <taxon>Burkholderiales</taxon>
        <taxon>Burkholderiaceae</taxon>
        <taxon>Burkholderia</taxon>
        <taxon>Burkholderia cepacia complex</taxon>
    </lineage>
</organism>
<dbReference type="RefSeq" id="WP_059807685.1">
    <property type="nucleotide sequence ID" value="NZ_CABVPM010000019.1"/>
</dbReference>
<evidence type="ECO:0000313" key="2">
    <source>
        <dbReference type="Proteomes" id="UP000473470"/>
    </source>
</evidence>
<dbReference type="Proteomes" id="UP000473470">
    <property type="component" value="Unassembled WGS sequence"/>
</dbReference>
<dbReference type="EMBL" id="VZOK01000009">
    <property type="protein sequence ID" value="KAB0639548.1"/>
    <property type="molecule type" value="Genomic_DNA"/>
</dbReference>
<sequence>MAALPHRRAHLRIFPLVLASLVALAWAALWAWTRSPYGRYLEHDGWTASGPAAALCRALPGGAVWLPAVFSAAAWTLMILAMMLPTTLSLFNAFARIVAGRPDRARLLVLLGAGYVAVWSAFGLLAHALHALLLAGVAQVPALAWRGWVIGAAVFALAGAFQFSALKTRCLDRCRTPLSFVISHWRGRAPHRQAFALGGRHGLFCVGCCWALMLLMFVVGAGSLGWMLALAAAMAVEKNVAWGRRLTAPLGFALLAGAALIAAGHL</sequence>
<gene>
    <name evidence="1" type="ORF">F7R25_08005</name>
</gene>
<proteinExistence type="predicted"/>
<dbReference type="KEGG" id="bstg:WT74_26245"/>
<dbReference type="AlphaFoldDB" id="A0A6L3N0H3"/>
<accession>A0A6L3N0H3</accession>
<dbReference type="Pfam" id="PF09948">
    <property type="entry name" value="PpoB2"/>
    <property type="match status" value="1"/>
</dbReference>
<comment type="caution">
    <text evidence="1">The sequence shown here is derived from an EMBL/GenBank/DDBJ whole genome shotgun (WGS) entry which is preliminary data.</text>
</comment>
<dbReference type="InterPro" id="IPR018688">
    <property type="entry name" value="PpoB2-like"/>
</dbReference>
<reference evidence="1 2" key="1">
    <citation type="submission" date="2019-09" db="EMBL/GenBank/DDBJ databases">
        <title>Draft genome sequences of 48 bacterial type strains from the CCUG.</title>
        <authorList>
            <person name="Tunovic T."/>
            <person name="Pineiro-Iglesias B."/>
            <person name="Unosson C."/>
            <person name="Inganas E."/>
            <person name="Ohlen M."/>
            <person name="Cardew S."/>
            <person name="Jensie-Markopoulos S."/>
            <person name="Salva-Serra F."/>
            <person name="Jaen-Luchoro D."/>
            <person name="Karlsson R."/>
            <person name="Svensson-Stadler L."/>
            <person name="Chun J."/>
            <person name="Moore E."/>
        </authorList>
    </citation>
    <scope>NUCLEOTIDE SEQUENCE [LARGE SCALE GENOMIC DNA]</scope>
    <source>
        <strain evidence="1 2">CCUG 65686</strain>
    </source>
</reference>
<protein>
    <submittedName>
        <fullName evidence="1">DUF2182 domain-containing protein</fullName>
    </submittedName>
</protein>
<name>A0A6L3N0H3_9BURK</name>
<evidence type="ECO:0000313" key="1">
    <source>
        <dbReference type="EMBL" id="KAB0639548.1"/>
    </source>
</evidence>